<evidence type="ECO:0000256" key="3">
    <source>
        <dbReference type="ARBA" id="ARBA00010445"/>
    </source>
</evidence>
<protein>
    <recommendedName>
        <fullName evidence="11">PHD finger protein ALFIN-LIKE</fullName>
    </recommendedName>
</protein>
<evidence type="ECO:0000256" key="8">
    <source>
        <dbReference type="ARBA" id="ARBA00023015"/>
    </source>
</evidence>
<evidence type="ECO:0000256" key="12">
    <source>
        <dbReference type="SAM" id="MobiDB-lite"/>
    </source>
</evidence>
<dbReference type="PANTHER" id="PTHR12321">
    <property type="entry name" value="CPG BINDING PROTEIN"/>
    <property type="match status" value="1"/>
</dbReference>
<dbReference type="InterPro" id="IPR044104">
    <property type="entry name" value="PHD_AL_plant"/>
</dbReference>
<dbReference type="GO" id="GO:0006325">
    <property type="term" value="P:chromatin organization"/>
    <property type="evidence" value="ECO:0007669"/>
    <property type="project" value="UniProtKB-UniRule"/>
</dbReference>
<evidence type="ECO:0000256" key="11">
    <source>
        <dbReference type="RuleBase" id="RU369089"/>
    </source>
</evidence>
<dbReference type="GO" id="GO:0005634">
    <property type="term" value="C:nucleus"/>
    <property type="evidence" value="ECO:0007669"/>
    <property type="project" value="UniProtKB-SubCell"/>
</dbReference>
<dbReference type="InterPro" id="IPR019787">
    <property type="entry name" value="Znf_PHD-finger"/>
</dbReference>
<keyword evidence="10 11" id="KW-0539">Nucleus</keyword>
<evidence type="ECO:0000256" key="7">
    <source>
        <dbReference type="ARBA" id="ARBA00022853"/>
    </source>
</evidence>
<dbReference type="EnsemblPlants" id="EMT33233">
    <property type="protein sequence ID" value="EMT33233"/>
    <property type="gene ID" value="F775_31116"/>
</dbReference>
<dbReference type="InterPro" id="IPR001965">
    <property type="entry name" value="Znf_PHD"/>
</dbReference>
<keyword evidence="6 11" id="KW-0862">Zinc</keyword>
<feature type="compositionally biased region" description="Acidic residues" evidence="12">
    <location>
        <begin position="121"/>
        <end position="133"/>
    </location>
</feature>
<keyword evidence="4 11" id="KW-0479">Metal-binding</keyword>
<organism evidence="14">
    <name type="scientific">Aegilops tauschii</name>
    <name type="common">Tausch's goatgrass</name>
    <name type="synonym">Aegilops squarrosa</name>
    <dbReference type="NCBI Taxonomy" id="37682"/>
    <lineage>
        <taxon>Eukaryota</taxon>
        <taxon>Viridiplantae</taxon>
        <taxon>Streptophyta</taxon>
        <taxon>Embryophyta</taxon>
        <taxon>Tracheophyta</taxon>
        <taxon>Spermatophyta</taxon>
        <taxon>Magnoliopsida</taxon>
        <taxon>Liliopsida</taxon>
        <taxon>Poales</taxon>
        <taxon>Poaceae</taxon>
        <taxon>BOP clade</taxon>
        <taxon>Pooideae</taxon>
        <taxon>Triticodae</taxon>
        <taxon>Triticeae</taxon>
        <taxon>Triticinae</taxon>
        <taxon>Aegilops</taxon>
    </lineage>
</organism>
<dbReference type="InterPro" id="IPR019786">
    <property type="entry name" value="Zinc_finger_PHD-type_CS"/>
</dbReference>
<comment type="subcellular location">
    <subcellularLocation>
        <location evidence="2 11">Nucleus</location>
    </subcellularLocation>
</comment>
<sequence length="195" mass="21555">MARFSKWVLSSMGWIVGACRLAYLLGDSTGASRLPHLTSELPWRCSPVLSSDLGSTVARKRLFSMINNLPTIYEVVTGTAKKQVKEKHPKSSSKINKSGTKPSRQPEPNSRGPKMPPPPKDEDDSGGEEEEGEEHEKALCGACNDNYGQDEFWICCDACETWFHGKCVKITPAKAEHIKHYKCPNCSSSSKRARA</sequence>
<evidence type="ECO:0000256" key="10">
    <source>
        <dbReference type="ARBA" id="ARBA00023242"/>
    </source>
</evidence>
<keyword evidence="8 11" id="KW-0805">Transcription regulation</keyword>
<dbReference type="GO" id="GO:0008270">
    <property type="term" value="F:zinc ion binding"/>
    <property type="evidence" value="ECO:0007669"/>
    <property type="project" value="UniProtKB-KW"/>
</dbReference>
<name>M8CG70_AEGTA</name>
<keyword evidence="5 11" id="KW-0863">Zinc-finger</keyword>
<dbReference type="Pfam" id="PF00628">
    <property type="entry name" value="PHD"/>
    <property type="match status" value="1"/>
</dbReference>
<evidence type="ECO:0000256" key="9">
    <source>
        <dbReference type="ARBA" id="ARBA00023163"/>
    </source>
</evidence>
<proteinExistence type="inferred from homology"/>
<dbReference type="CDD" id="cd15613">
    <property type="entry name" value="PHD_AL_plant"/>
    <property type="match status" value="1"/>
</dbReference>
<dbReference type="PROSITE" id="PS01359">
    <property type="entry name" value="ZF_PHD_1"/>
    <property type="match status" value="1"/>
</dbReference>
<dbReference type="SMART" id="SM00249">
    <property type="entry name" value="PHD"/>
    <property type="match status" value="1"/>
</dbReference>
<feature type="compositionally biased region" description="Basic residues" evidence="12">
    <location>
        <begin position="82"/>
        <end position="91"/>
    </location>
</feature>
<accession>M8CG70</accession>
<dbReference type="PROSITE" id="PS50016">
    <property type="entry name" value="ZF_PHD_2"/>
    <property type="match status" value="1"/>
</dbReference>
<evidence type="ECO:0000256" key="5">
    <source>
        <dbReference type="ARBA" id="ARBA00022771"/>
    </source>
</evidence>
<dbReference type="GO" id="GO:0006355">
    <property type="term" value="P:regulation of DNA-templated transcription"/>
    <property type="evidence" value="ECO:0007669"/>
    <property type="project" value="UniProtKB-UniRule"/>
</dbReference>
<evidence type="ECO:0000256" key="4">
    <source>
        <dbReference type="ARBA" id="ARBA00022723"/>
    </source>
</evidence>
<dbReference type="SUPFAM" id="SSF57903">
    <property type="entry name" value="FYVE/PHD zinc finger"/>
    <property type="match status" value="1"/>
</dbReference>
<dbReference type="FunFam" id="3.30.40.10:FF:000306">
    <property type="entry name" value="PHD finger alfin-like protein"/>
    <property type="match status" value="1"/>
</dbReference>
<dbReference type="GO" id="GO:0042393">
    <property type="term" value="F:histone binding"/>
    <property type="evidence" value="ECO:0007669"/>
    <property type="project" value="UniProtKB-UniRule"/>
</dbReference>
<dbReference type="GO" id="GO:0003712">
    <property type="term" value="F:transcription coregulator activity"/>
    <property type="evidence" value="ECO:0007669"/>
    <property type="project" value="TreeGrafter"/>
</dbReference>
<feature type="region of interest" description="Disordered" evidence="12">
    <location>
        <begin position="80"/>
        <end position="133"/>
    </location>
</feature>
<dbReference type="PROSITE" id="PS51257">
    <property type="entry name" value="PROKAR_LIPOPROTEIN"/>
    <property type="match status" value="1"/>
</dbReference>
<dbReference type="InterPro" id="IPR013083">
    <property type="entry name" value="Znf_RING/FYVE/PHD"/>
</dbReference>
<evidence type="ECO:0000313" key="14">
    <source>
        <dbReference type="EnsemblPlants" id="EMT33233"/>
    </source>
</evidence>
<dbReference type="Gene3D" id="3.30.40.10">
    <property type="entry name" value="Zinc/RING finger domain, C3HC4 (zinc finger)"/>
    <property type="match status" value="1"/>
</dbReference>
<comment type="domain">
    <text evidence="11">The PHD-type zinc finger mediates the binding to H3K4me3.</text>
</comment>
<comment type="subunit">
    <text evidence="11">Interacts with H3K4me3 and to a lesser extent with H3K4me2.</text>
</comment>
<evidence type="ECO:0000256" key="1">
    <source>
        <dbReference type="ARBA" id="ARBA00002232"/>
    </source>
</evidence>
<evidence type="ECO:0000259" key="13">
    <source>
        <dbReference type="PROSITE" id="PS50016"/>
    </source>
</evidence>
<dbReference type="InterPro" id="IPR045104">
    <property type="entry name" value="Alfin"/>
</dbReference>
<dbReference type="GO" id="GO:0000976">
    <property type="term" value="F:transcription cis-regulatory region binding"/>
    <property type="evidence" value="ECO:0007669"/>
    <property type="project" value="TreeGrafter"/>
</dbReference>
<reference evidence="14" key="1">
    <citation type="submission" date="2015-06" db="UniProtKB">
        <authorList>
            <consortium name="EnsemblPlants"/>
        </authorList>
    </citation>
    <scope>IDENTIFICATION</scope>
</reference>
<evidence type="ECO:0000256" key="6">
    <source>
        <dbReference type="ARBA" id="ARBA00022833"/>
    </source>
</evidence>
<evidence type="ECO:0000256" key="2">
    <source>
        <dbReference type="ARBA" id="ARBA00004123"/>
    </source>
</evidence>
<feature type="domain" description="PHD-type" evidence="13">
    <location>
        <begin position="137"/>
        <end position="189"/>
    </location>
</feature>
<comment type="function">
    <text evidence="1 11">Histone-binding component that specifically recognizes H3 tails trimethylated on 'Lys-4' (H3K4me3), which mark transcription start sites of virtually all active genes.</text>
</comment>
<feature type="compositionally biased region" description="Polar residues" evidence="12">
    <location>
        <begin position="92"/>
        <end position="108"/>
    </location>
</feature>
<dbReference type="PANTHER" id="PTHR12321:SF180">
    <property type="entry name" value="PHD FINGER PROTEIN ALFIN-LIKE 8"/>
    <property type="match status" value="1"/>
</dbReference>
<dbReference type="InterPro" id="IPR011011">
    <property type="entry name" value="Znf_FYVE_PHD"/>
</dbReference>
<keyword evidence="7 11" id="KW-0156">Chromatin regulator</keyword>
<keyword evidence="9 11" id="KW-0804">Transcription</keyword>
<comment type="similarity">
    <text evidence="3 11">Belongs to the Alfin family.</text>
</comment>
<dbReference type="AlphaFoldDB" id="M8CG70"/>